<feature type="region of interest" description="Disordered" evidence="1">
    <location>
        <begin position="216"/>
        <end position="259"/>
    </location>
</feature>
<keyword evidence="2" id="KW-0472">Membrane</keyword>
<evidence type="ECO:0000256" key="1">
    <source>
        <dbReference type="SAM" id="MobiDB-lite"/>
    </source>
</evidence>
<feature type="compositionally biased region" description="Low complexity" evidence="1">
    <location>
        <begin position="291"/>
        <end position="308"/>
    </location>
</feature>
<keyword evidence="2" id="KW-0812">Transmembrane</keyword>
<reference evidence="4" key="1">
    <citation type="journal article" date="2016" name="Nat. Commun.">
        <title>The Gonium pectorale genome demonstrates co-option of cell cycle regulation during the evolution of multicellularity.</title>
        <authorList>
            <person name="Hanschen E.R."/>
            <person name="Marriage T.N."/>
            <person name="Ferris P.J."/>
            <person name="Hamaji T."/>
            <person name="Toyoda A."/>
            <person name="Fujiyama A."/>
            <person name="Neme R."/>
            <person name="Noguchi H."/>
            <person name="Minakuchi Y."/>
            <person name="Suzuki M."/>
            <person name="Kawai-Toyooka H."/>
            <person name="Smith D.R."/>
            <person name="Sparks H."/>
            <person name="Anderson J."/>
            <person name="Bakaric R."/>
            <person name="Luria V."/>
            <person name="Karger A."/>
            <person name="Kirschner M.W."/>
            <person name="Durand P.M."/>
            <person name="Michod R.E."/>
            <person name="Nozaki H."/>
            <person name="Olson B.J."/>
        </authorList>
    </citation>
    <scope>NUCLEOTIDE SEQUENCE [LARGE SCALE GENOMIC DNA]</scope>
    <source>
        <strain evidence="4">NIES-2863</strain>
    </source>
</reference>
<sequence length="317" mass="31048">MAYAGDLWANLNGPIDPPAAWSEVLWPPSALLFAAMGLVLGLAACAGLVAASRYSWLLLNLHMGLLALTLVGAAAAAGGPRGQVCLAAAVATVSDGGGGPVPGRTAASLSSSSSSSSASSSSGLLSSLRAGGAAGGTGSGASVHSAAAAAARFAAAGADGGVRRELRDALMAYPAADAVAVTVEVVALLFGCLLHSAFTRADARAEDVEEGLADPTAPLLVSRRRNEAREAASGRGRGGRGGGSGTGLPPRVQRNDSWSRRMREQYGIDTSILSYNPEATAAAAARLQQAPGAAAAAPAAAPPAAAAPGGSGRCVIS</sequence>
<feature type="transmembrane region" description="Helical" evidence="2">
    <location>
        <begin position="30"/>
        <end position="50"/>
    </location>
</feature>
<protein>
    <submittedName>
        <fullName evidence="3">Uncharacterized protein</fullName>
    </submittedName>
</protein>
<name>A0A150G886_GONPE</name>
<dbReference type="OrthoDB" id="551448at2759"/>
<evidence type="ECO:0000313" key="3">
    <source>
        <dbReference type="EMBL" id="KXZ46069.1"/>
    </source>
</evidence>
<keyword evidence="2" id="KW-1133">Transmembrane helix</keyword>
<organism evidence="3 4">
    <name type="scientific">Gonium pectorale</name>
    <name type="common">Green alga</name>
    <dbReference type="NCBI Taxonomy" id="33097"/>
    <lineage>
        <taxon>Eukaryota</taxon>
        <taxon>Viridiplantae</taxon>
        <taxon>Chlorophyta</taxon>
        <taxon>core chlorophytes</taxon>
        <taxon>Chlorophyceae</taxon>
        <taxon>CS clade</taxon>
        <taxon>Chlamydomonadales</taxon>
        <taxon>Volvocaceae</taxon>
        <taxon>Gonium</taxon>
    </lineage>
</organism>
<keyword evidence="4" id="KW-1185">Reference proteome</keyword>
<proteinExistence type="predicted"/>
<comment type="caution">
    <text evidence="3">The sequence shown here is derived from an EMBL/GenBank/DDBJ whole genome shotgun (WGS) entry which is preliminary data.</text>
</comment>
<gene>
    <name evidence="3" type="ORF">GPECTOR_47g344</name>
</gene>
<dbReference type="EMBL" id="LSYV01000048">
    <property type="protein sequence ID" value="KXZ46069.1"/>
    <property type="molecule type" value="Genomic_DNA"/>
</dbReference>
<feature type="transmembrane region" description="Helical" evidence="2">
    <location>
        <begin position="57"/>
        <end position="77"/>
    </location>
</feature>
<dbReference type="Proteomes" id="UP000075714">
    <property type="component" value="Unassembled WGS sequence"/>
</dbReference>
<accession>A0A150G886</accession>
<evidence type="ECO:0000313" key="4">
    <source>
        <dbReference type="Proteomes" id="UP000075714"/>
    </source>
</evidence>
<feature type="compositionally biased region" description="Gly residues" evidence="1">
    <location>
        <begin position="235"/>
        <end position="246"/>
    </location>
</feature>
<dbReference type="AlphaFoldDB" id="A0A150G886"/>
<evidence type="ECO:0000256" key="2">
    <source>
        <dbReference type="SAM" id="Phobius"/>
    </source>
</evidence>
<feature type="region of interest" description="Disordered" evidence="1">
    <location>
        <begin position="291"/>
        <end position="317"/>
    </location>
</feature>